<comment type="caution">
    <text evidence="1">The sequence shown here is derived from an EMBL/GenBank/DDBJ whole genome shotgun (WGS) entry which is preliminary data.</text>
</comment>
<gene>
    <name evidence="1" type="ORF">G2974_19530</name>
</gene>
<proteinExistence type="predicted"/>
<reference evidence="1" key="2">
    <citation type="submission" date="2019-10" db="EMBL/GenBank/DDBJ databases">
        <authorList>
            <consortium name="NCBI Pathogen Detection Project"/>
        </authorList>
    </citation>
    <scope>NUCLEOTIDE SEQUENCE</scope>
    <source>
        <strain evidence="1">Salmonella enterica</strain>
    </source>
</reference>
<accession>A0A726ZUE6</accession>
<name>A0A726ZUE6_SALDZ</name>
<evidence type="ECO:0000313" key="1">
    <source>
        <dbReference type="EMBL" id="HAE1650533.1"/>
    </source>
</evidence>
<feature type="non-terminal residue" evidence="1">
    <location>
        <position position="138"/>
    </location>
</feature>
<dbReference type="AlphaFoldDB" id="A0A726ZUE6"/>
<dbReference type="EMBL" id="DAARAS010000080">
    <property type="protein sequence ID" value="HAE1650533.1"/>
    <property type="molecule type" value="Genomic_DNA"/>
</dbReference>
<reference evidence="1" key="1">
    <citation type="journal article" date="2018" name="Genome Biol.">
        <title>SKESA: strategic k-mer extension for scrupulous assemblies.</title>
        <authorList>
            <person name="Souvorov A."/>
            <person name="Agarwala R."/>
            <person name="Lipman D.J."/>
        </authorList>
    </citation>
    <scope>NUCLEOTIDE SEQUENCE</scope>
    <source>
        <strain evidence="1">Salmonella enterica</strain>
    </source>
</reference>
<sequence>MDLISFKNLCDNVSSERVIIERNTDEAYNLIYELCKNNIDEVSRRTRTLTKHIIFESIFNDTPSAPYLNILQLIFDAARHKDPSNNSNLLPNNKKFDNWKELITVALSAKNNSHFFKDESIGSSFNKNIEFSKSCKEL</sequence>
<organism evidence="1">
    <name type="scientific">Salmonella diarizonae</name>
    <dbReference type="NCBI Taxonomy" id="59204"/>
    <lineage>
        <taxon>Bacteria</taxon>
        <taxon>Pseudomonadati</taxon>
        <taxon>Pseudomonadota</taxon>
        <taxon>Gammaproteobacteria</taxon>
        <taxon>Enterobacterales</taxon>
        <taxon>Enterobacteriaceae</taxon>
        <taxon>Salmonella</taxon>
    </lineage>
</organism>
<protein>
    <submittedName>
        <fullName evidence="1">Uncharacterized protein</fullName>
    </submittedName>
</protein>